<accession>W2QJH3</accession>
<sequence>METNHDELVGKPIRYAWYAQEPRTWQSAISKQQKADAKLHVASMKLFLSDEFVLDTTVPDYRDRVVTLGKHAVAAVLEFLVQQMITSRGAGAVLKHLRILHRCGVLNAKIERHQRLLQTTAIRDPAPRHTQDIFEPVV</sequence>
<reference evidence="1 2" key="2">
    <citation type="submission" date="2013-11" db="EMBL/GenBank/DDBJ databases">
        <title>The Genome Sequence of Phytophthora parasitica INRA-310.</title>
        <authorList>
            <consortium name="The Broad Institute Genomics Platform"/>
            <person name="Russ C."/>
            <person name="Tyler B."/>
            <person name="Panabieres F."/>
            <person name="Shan W."/>
            <person name="Tripathy S."/>
            <person name="Grunwald N."/>
            <person name="Machado M."/>
            <person name="Johnson C.S."/>
            <person name="Arredondo F."/>
            <person name="Hong C."/>
            <person name="Coffey M."/>
            <person name="Young S.K."/>
            <person name="Zeng Q."/>
            <person name="Gargeya S."/>
            <person name="Fitzgerald M."/>
            <person name="Abouelleil A."/>
            <person name="Alvarado L."/>
            <person name="Chapman S.B."/>
            <person name="Gainer-Dewar J."/>
            <person name="Goldberg J."/>
            <person name="Griggs A."/>
            <person name="Gujja S."/>
            <person name="Hansen M."/>
            <person name="Howarth C."/>
            <person name="Imamovic A."/>
            <person name="Ireland A."/>
            <person name="Larimer J."/>
            <person name="McCowan C."/>
            <person name="Murphy C."/>
            <person name="Pearson M."/>
            <person name="Poon T.W."/>
            <person name="Priest M."/>
            <person name="Roberts A."/>
            <person name="Saif S."/>
            <person name="Shea T."/>
            <person name="Sykes S."/>
            <person name="Wortman J."/>
            <person name="Nusbaum C."/>
            <person name="Birren B."/>
        </authorList>
    </citation>
    <scope>NUCLEOTIDE SEQUENCE [LARGE SCALE GENOMIC DNA]</scope>
    <source>
        <strain evidence="1 2">INRA-310</strain>
    </source>
</reference>
<organism evidence="1 2">
    <name type="scientific">Phytophthora nicotianae (strain INRA-310)</name>
    <name type="common">Phytophthora parasitica</name>
    <dbReference type="NCBI Taxonomy" id="761204"/>
    <lineage>
        <taxon>Eukaryota</taxon>
        <taxon>Sar</taxon>
        <taxon>Stramenopiles</taxon>
        <taxon>Oomycota</taxon>
        <taxon>Peronosporomycetes</taxon>
        <taxon>Peronosporales</taxon>
        <taxon>Peronosporaceae</taxon>
        <taxon>Phytophthora</taxon>
    </lineage>
</organism>
<dbReference type="Proteomes" id="UP000018817">
    <property type="component" value="Unassembled WGS sequence"/>
</dbReference>
<protein>
    <submittedName>
        <fullName evidence="1">Uncharacterized protein</fullName>
    </submittedName>
</protein>
<dbReference type="RefSeq" id="XP_008901356.1">
    <property type="nucleotide sequence ID" value="XM_008903108.1"/>
</dbReference>
<dbReference type="OMA" id="PRHTQDI"/>
<dbReference type="EMBL" id="KI669575">
    <property type="protein sequence ID" value="ETN13297.1"/>
    <property type="molecule type" value="Genomic_DNA"/>
</dbReference>
<proteinExistence type="predicted"/>
<evidence type="ECO:0000313" key="2">
    <source>
        <dbReference type="Proteomes" id="UP000018817"/>
    </source>
</evidence>
<evidence type="ECO:0000313" key="1">
    <source>
        <dbReference type="EMBL" id="ETN13297.1"/>
    </source>
</evidence>
<name>W2QJH3_PHYN3</name>
<dbReference type="AlphaFoldDB" id="W2QJH3"/>
<dbReference type="OrthoDB" id="112166at2759"/>
<gene>
    <name evidence="1" type="ORF">PPTG_08174</name>
</gene>
<dbReference type="VEuPathDB" id="FungiDB:PPTG_08174"/>
<reference evidence="2" key="1">
    <citation type="submission" date="2011-12" db="EMBL/GenBank/DDBJ databases">
        <authorList>
            <consortium name="The Broad Institute Genome Sequencing Platform"/>
            <person name="Russ C."/>
            <person name="Tyler B."/>
            <person name="Panabieres F."/>
            <person name="Shan W."/>
            <person name="Tripathy S."/>
            <person name="Grunwald N."/>
            <person name="Machado M."/>
            <person name="Young S.K."/>
            <person name="Zeng Q."/>
            <person name="Gargeya S."/>
            <person name="Fitzgerald M."/>
            <person name="Haas B."/>
            <person name="Abouelleil A."/>
            <person name="Alvarado L."/>
            <person name="Arachchi H.M."/>
            <person name="Berlin A."/>
            <person name="Chapman S.B."/>
            <person name="Gearin G."/>
            <person name="Goldberg J."/>
            <person name="Griggs A."/>
            <person name="Gujja S."/>
            <person name="Hansen M."/>
            <person name="Heiman D."/>
            <person name="Howarth C."/>
            <person name="Larimer J."/>
            <person name="Lui A."/>
            <person name="MacDonald P.J.P."/>
            <person name="McCowen C."/>
            <person name="Montmayeur A."/>
            <person name="Murphy C."/>
            <person name="Neiman D."/>
            <person name="Pearson M."/>
            <person name="Priest M."/>
            <person name="Roberts A."/>
            <person name="Saif S."/>
            <person name="Shea T."/>
            <person name="Sisk P."/>
            <person name="Stolte C."/>
            <person name="Sykes S."/>
            <person name="Wortman J."/>
            <person name="Nusbaum C."/>
            <person name="Birren B."/>
        </authorList>
    </citation>
    <scope>NUCLEOTIDE SEQUENCE [LARGE SCALE GENOMIC DNA]</scope>
    <source>
        <strain evidence="2">INRA-310</strain>
    </source>
</reference>
<dbReference type="GeneID" id="20178001"/>
<dbReference type="STRING" id="761204.W2QJH3"/>